<accession>A0ABS8SUW0</accession>
<evidence type="ECO:0000313" key="1">
    <source>
        <dbReference type="EMBL" id="MCD7462559.1"/>
    </source>
</evidence>
<sequence length="74" mass="8440">CYTLLYDVRPCVMDEVLNREVKFLAVKLLPGAISLQQDNFHCGETTTVVKYRHSERPKQCAGSGSWHMDVLLNN</sequence>
<dbReference type="Proteomes" id="UP000823775">
    <property type="component" value="Unassembled WGS sequence"/>
</dbReference>
<name>A0ABS8SUW0_DATST</name>
<feature type="non-terminal residue" evidence="1">
    <location>
        <position position="1"/>
    </location>
</feature>
<proteinExistence type="predicted"/>
<protein>
    <submittedName>
        <fullName evidence="1">Uncharacterized protein</fullName>
    </submittedName>
</protein>
<dbReference type="EMBL" id="JACEIK010000811">
    <property type="protein sequence ID" value="MCD7462559.1"/>
    <property type="molecule type" value="Genomic_DNA"/>
</dbReference>
<evidence type="ECO:0000313" key="2">
    <source>
        <dbReference type="Proteomes" id="UP000823775"/>
    </source>
</evidence>
<comment type="caution">
    <text evidence="1">The sequence shown here is derived from an EMBL/GenBank/DDBJ whole genome shotgun (WGS) entry which is preliminary data.</text>
</comment>
<keyword evidence="2" id="KW-1185">Reference proteome</keyword>
<organism evidence="1 2">
    <name type="scientific">Datura stramonium</name>
    <name type="common">Jimsonweed</name>
    <name type="synonym">Common thornapple</name>
    <dbReference type="NCBI Taxonomy" id="4076"/>
    <lineage>
        <taxon>Eukaryota</taxon>
        <taxon>Viridiplantae</taxon>
        <taxon>Streptophyta</taxon>
        <taxon>Embryophyta</taxon>
        <taxon>Tracheophyta</taxon>
        <taxon>Spermatophyta</taxon>
        <taxon>Magnoliopsida</taxon>
        <taxon>eudicotyledons</taxon>
        <taxon>Gunneridae</taxon>
        <taxon>Pentapetalae</taxon>
        <taxon>asterids</taxon>
        <taxon>lamiids</taxon>
        <taxon>Solanales</taxon>
        <taxon>Solanaceae</taxon>
        <taxon>Solanoideae</taxon>
        <taxon>Datureae</taxon>
        <taxon>Datura</taxon>
    </lineage>
</organism>
<reference evidence="1 2" key="1">
    <citation type="journal article" date="2021" name="BMC Genomics">
        <title>Datura genome reveals duplications of psychoactive alkaloid biosynthetic genes and high mutation rate following tissue culture.</title>
        <authorList>
            <person name="Rajewski A."/>
            <person name="Carter-House D."/>
            <person name="Stajich J."/>
            <person name="Litt A."/>
        </authorList>
    </citation>
    <scope>NUCLEOTIDE SEQUENCE [LARGE SCALE GENOMIC DNA]</scope>
    <source>
        <strain evidence="1">AR-01</strain>
    </source>
</reference>
<gene>
    <name evidence="1" type="ORF">HAX54_048774</name>
</gene>